<keyword evidence="2" id="KW-1185">Reference proteome</keyword>
<proteinExistence type="predicted"/>
<evidence type="ECO:0000313" key="2">
    <source>
        <dbReference type="Proteomes" id="UP000579281"/>
    </source>
</evidence>
<accession>A0A841KUW0</accession>
<protein>
    <submittedName>
        <fullName evidence="1">Uncharacterized protein</fullName>
    </submittedName>
</protein>
<name>A0A841KUW0_9FIRM</name>
<gene>
    <name evidence="1" type="ORF">HNQ80_002069</name>
</gene>
<dbReference type="RefSeq" id="WP_184310523.1">
    <property type="nucleotide sequence ID" value="NZ_JACHEN010000011.1"/>
</dbReference>
<dbReference type="AlphaFoldDB" id="A0A841KUW0"/>
<organism evidence="1 2">
    <name type="scientific">Anaerosolibacter carboniphilus</name>
    <dbReference type="NCBI Taxonomy" id="1417629"/>
    <lineage>
        <taxon>Bacteria</taxon>
        <taxon>Bacillati</taxon>
        <taxon>Bacillota</taxon>
        <taxon>Clostridia</taxon>
        <taxon>Peptostreptococcales</taxon>
        <taxon>Thermotaleaceae</taxon>
        <taxon>Anaerosolibacter</taxon>
    </lineage>
</organism>
<sequence length="56" mass="6242">MKANKKTLMALKSMIGNEQEYYDFEGMVAEIVAETGLLKTKEMGEHTLATDECGIE</sequence>
<dbReference type="EMBL" id="JACHEN010000011">
    <property type="protein sequence ID" value="MBB6215978.1"/>
    <property type="molecule type" value="Genomic_DNA"/>
</dbReference>
<evidence type="ECO:0000313" key="1">
    <source>
        <dbReference type="EMBL" id="MBB6215978.1"/>
    </source>
</evidence>
<dbReference type="Proteomes" id="UP000579281">
    <property type="component" value="Unassembled WGS sequence"/>
</dbReference>
<reference evidence="1 2" key="1">
    <citation type="submission" date="2020-08" db="EMBL/GenBank/DDBJ databases">
        <title>Genomic Encyclopedia of Type Strains, Phase IV (KMG-IV): sequencing the most valuable type-strain genomes for metagenomic binning, comparative biology and taxonomic classification.</title>
        <authorList>
            <person name="Goeker M."/>
        </authorList>
    </citation>
    <scope>NUCLEOTIDE SEQUENCE [LARGE SCALE GENOMIC DNA]</scope>
    <source>
        <strain evidence="1 2">DSM 103526</strain>
    </source>
</reference>
<comment type="caution">
    <text evidence="1">The sequence shown here is derived from an EMBL/GenBank/DDBJ whole genome shotgun (WGS) entry which is preliminary data.</text>
</comment>